<feature type="signal peptide" evidence="2">
    <location>
        <begin position="1"/>
        <end position="24"/>
    </location>
</feature>
<dbReference type="InParanoid" id="A0LQP4"/>
<keyword evidence="2" id="KW-0732">Signal</keyword>
<keyword evidence="4" id="KW-1185">Reference proteome</keyword>
<evidence type="ECO:0000313" key="4">
    <source>
        <dbReference type="Proteomes" id="UP000001784"/>
    </source>
</evidence>
<organism evidence="3 4">
    <name type="scientific">Syntrophobacter fumaroxidans (strain DSM 10017 / MPOB)</name>
    <dbReference type="NCBI Taxonomy" id="335543"/>
    <lineage>
        <taxon>Bacteria</taxon>
        <taxon>Pseudomonadati</taxon>
        <taxon>Thermodesulfobacteriota</taxon>
        <taxon>Syntrophobacteria</taxon>
        <taxon>Syntrophobacterales</taxon>
        <taxon>Syntrophobacteraceae</taxon>
        <taxon>Syntrophobacter</taxon>
    </lineage>
</organism>
<evidence type="ECO:0000256" key="1">
    <source>
        <dbReference type="SAM" id="MobiDB-lite"/>
    </source>
</evidence>
<dbReference type="RefSeq" id="WP_011700859.1">
    <property type="nucleotide sequence ID" value="NC_008554.1"/>
</dbReference>
<feature type="compositionally biased region" description="Basic and acidic residues" evidence="1">
    <location>
        <begin position="155"/>
        <end position="182"/>
    </location>
</feature>
<feature type="region of interest" description="Disordered" evidence="1">
    <location>
        <begin position="155"/>
        <end position="273"/>
    </location>
</feature>
<dbReference type="EMBL" id="CP000478">
    <property type="protein sequence ID" value="ABK19746.1"/>
    <property type="molecule type" value="Genomic_DNA"/>
</dbReference>
<dbReference type="AlphaFoldDB" id="A0LQP4"/>
<reference evidence="3 4" key="1">
    <citation type="submission" date="2006-10" db="EMBL/GenBank/DDBJ databases">
        <title>Complete sequence of Syntrophobacter fumaroxidans MPOB.</title>
        <authorList>
            <consortium name="US DOE Joint Genome Institute"/>
            <person name="Copeland A."/>
            <person name="Lucas S."/>
            <person name="Lapidus A."/>
            <person name="Barry K."/>
            <person name="Detter J.C."/>
            <person name="Glavina del Rio T."/>
            <person name="Hammon N."/>
            <person name="Israni S."/>
            <person name="Pitluck S."/>
            <person name="Goltsman E.G."/>
            <person name="Martinez M."/>
            <person name="Schmutz J."/>
            <person name="Larimer F."/>
            <person name="Land M."/>
            <person name="Hauser L."/>
            <person name="Kyrpides N."/>
            <person name="Kim E."/>
            <person name="Boone D.R."/>
            <person name="Brockman F."/>
            <person name="Culley D."/>
            <person name="Ferry J."/>
            <person name="Gunsalus R."/>
            <person name="McInerney M.J."/>
            <person name="Morrison M."/>
            <person name="Plugge C."/>
            <person name="Rohlin L."/>
            <person name="Scholten J."/>
            <person name="Sieber J."/>
            <person name="Stams A.J.M."/>
            <person name="Worm P."/>
            <person name="Henstra A.M."/>
            <person name="Richardson P."/>
        </authorList>
    </citation>
    <scope>NUCLEOTIDE SEQUENCE [LARGE SCALE GENOMIC DNA]</scope>
    <source>
        <strain evidence="4">DSM 10017 / MPOB</strain>
    </source>
</reference>
<protein>
    <recommendedName>
        <fullName evidence="5">YXWGXW repeat-containing protein</fullName>
    </recommendedName>
</protein>
<feature type="compositionally biased region" description="Low complexity" evidence="1">
    <location>
        <begin position="206"/>
        <end position="245"/>
    </location>
</feature>
<sequence>MMKKLLLGTMLLALAMVVPASTMAQVGVSVGIDLPPPIVFQAAPEVVVLPETDDVYVVPDIDVDVFFWSGWWWRPWEGRWYRSRYYDRGWGYYRHVPWFYFDVDPGWRGFYRDRYWHGHPWRYERIHYRHMHDNWRKWHNSRHWRGKRAWNVENYRPRPNKERNHLRNQRRVEYNKRPEVQKHHQLIQEQKKRPRVYKPKGEQQKQPRAQKPRAQQQKQPRAQKPRTQQQRQPRAQKPARQQQRPPQHRQMRQQQRSPQTQKSMGHQGGGGQQ</sequence>
<dbReference type="Proteomes" id="UP000001784">
    <property type="component" value="Chromosome"/>
</dbReference>
<dbReference type="HOGENOM" id="CLU_078247_0_0_7"/>
<feature type="compositionally biased region" description="Low complexity" evidence="1">
    <location>
        <begin position="252"/>
        <end position="262"/>
    </location>
</feature>
<evidence type="ECO:0008006" key="5">
    <source>
        <dbReference type="Google" id="ProtNLM"/>
    </source>
</evidence>
<dbReference type="STRING" id="335543.Sfum_4081"/>
<feature type="chain" id="PRO_5002626412" description="YXWGXW repeat-containing protein" evidence="2">
    <location>
        <begin position="25"/>
        <end position="273"/>
    </location>
</feature>
<dbReference type="KEGG" id="sfu:Sfum_4081"/>
<gene>
    <name evidence="3" type="ordered locus">Sfum_4081</name>
</gene>
<evidence type="ECO:0000313" key="3">
    <source>
        <dbReference type="EMBL" id="ABK19746.1"/>
    </source>
</evidence>
<proteinExistence type="predicted"/>
<evidence type="ECO:0000256" key="2">
    <source>
        <dbReference type="SAM" id="SignalP"/>
    </source>
</evidence>
<dbReference type="eggNOG" id="COG3064">
    <property type="taxonomic scope" value="Bacteria"/>
</dbReference>
<name>A0LQP4_SYNFM</name>
<dbReference type="OrthoDB" id="5432787at2"/>
<accession>A0LQP4</accession>